<evidence type="ECO:0000313" key="2">
    <source>
        <dbReference type="EMBL" id="KXP02973.1"/>
    </source>
</evidence>
<keyword evidence="1" id="KW-1133">Transmembrane helix</keyword>
<dbReference type="STRING" id="239498.AXK60_13905"/>
<dbReference type="EMBL" id="LSRF01000058">
    <property type="protein sequence ID" value="KXP02973.1"/>
    <property type="molecule type" value="Genomic_DNA"/>
</dbReference>
<accession>A0A137ZXQ3</accession>
<gene>
    <name evidence="2" type="ORF">AXK60_13905</name>
</gene>
<keyword evidence="1" id="KW-0812">Transmembrane</keyword>
<evidence type="ECO:0000256" key="1">
    <source>
        <dbReference type="SAM" id="Phobius"/>
    </source>
</evidence>
<reference evidence="3" key="1">
    <citation type="submission" date="2016-02" db="EMBL/GenBank/DDBJ databases">
        <authorList>
            <person name="Wen L."/>
            <person name="He K."/>
            <person name="Yang H."/>
        </authorList>
    </citation>
    <scope>NUCLEOTIDE SEQUENCE [LARGE SCALE GENOMIC DNA]</scope>
    <source>
        <strain evidence="3">JCM 15929</strain>
    </source>
</reference>
<proteinExistence type="predicted"/>
<name>A0A137ZXQ3_9ACTN</name>
<comment type="caution">
    <text evidence="2">The sequence shown here is derived from an EMBL/GenBank/DDBJ whole genome shotgun (WGS) entry which is preliminary data.</text>
</comment>
<dbReference type="Proteomes" id="UP000070258">
    <property type="component" value="Unassembled WGS sequence"/>
</dbReference>
<organism evidence="2 3">
    <name type="scientific">Tsukamurella pseudospumae</name>
    <dbReference type="NCBI Taxonomy" id="239498"/>
    <lineage>
        <taxon>Bacteria</taxon>
        <taxon>Bacillati</taxon>
        <taxon>Actinomycetota</taxon>
        <taxon>Actinomycetes</taxon>
        <taxon>Mycobacteriales</taxon>
        <taxon>Tsukamurellaceae</taxon>
        <taxon>Tsukamurella</taxon>
    </lineage>
</organism>
<keyword evidence="1" id="KW-0472">Membrane</keyword>
<sequence>MPGHESADYDNTMTPSTTPELLRGLRIAITLLLALILVALSAAGLLTPPSVQRYRRTLRGVTTTMLNDLDRDLAAYDGPVPVELREAHHAAHEAHRVAGRRGTQRNVERALTAAFAARDVYDDVVSGTGVAVRTGSA</sequence>
<dbReference type="AlphaFoldDB" id="A0A137ZXQ3"/>
<feature type="transmembrane region" description="Helical" evidence="1">
    <location>
        <begin position="25"/>
        <end position="46"/>
    </location>
</feature>
<evidence type="ECO:0000313" key="3">
    <source>
        <dbReference type="Proteomes" id="UP000070258"/>
    </source>
</evidence>
<protein>
    <submittedName>
        <fullName evidence="2">Uncharacterized protein</fullName>
    </submittedName>
</protein>